<evidence type="ECO:0000256" key="5">
    <source>
        <dbReference type="ARBA" id="ARBA00023014"/>
    </source>
</evidence>
<dbReference type="GO" id="GO:0051539">
    <property type="term" value="F:4 iron, 4 sulfur cluster binding"/>
    <property type="evidence" value="ECO:0007669"/>
    <property type="project" value="TreeGrafter"/>
</dbReference>
<dbReference type="GO" id="GO:0005524">
    <property type="term" value="F:ATP binding"/>
    <property type="evidence" value="ECO:0007669"/>
    <property type="project" value="UniProtKB-UniRule"/>
</dbReference>
<feature type="domain" description="MIP18 family-like" evidence="7">
    <location>
        <begin position="3"/>
        <end position="64"/>
    </location>
</feature>
<keyword evidence="9" id="KW-1185">Reference proteome</keyword>
<comment type="similarity">
    <text evidence="6">Belongs to the Mrp/NBP35 ATP-binding proteins family.</text>
</comment>
<comment type="function">
    <text evidence="6">Binds and transfers iron-sulfur (Fe-S) clusters to target apoproteins. Can hydrolyze ATP.</text>
</comment>
<sequence>MNEEQVHEVLSEVEDPVLEDDIESLGLVKNVEMGEEDIVSVSLAFDAPHSPAETMMAERVGKVLANEGLRPRLRTEPPRIPSKLRDIKNTIAVTSGKGGVGKTTVAANLAAGLDEMGAEVGILDGDIHGPNVPHKMALEGELSALDDKTLVPPESNGVKVMSLHSMLPDGEAATLRGPKVHKVLDTFTEEVEWGGLDYLVIDMPPGTGDVPIWLVQTLEVTGAVVVTTPQQVAVDDSRRGVRMFQEHDVPVLGVVENMREFRCTCGSEYELFGAGGGNSIADEYDLPVLESLPLSMEMEGRNVPIARDYDSEMGDEMRVLGATVADHIGMVNRMYVSRGRGGGPLRASK</sequence>
<protein>
    <recommendedName>
        <fullName evidence="6">Iron-sulfur cluster carrier protein</fullName>
    </recommendedName>
</protein>
<gene>
    <name evidence="8" type="ORF">EGH25_01510</name>
</gene>
<dbReference type="GO" id="GO:0016887">
    <property type="term" value="F:ATP hydrolysis activity"/>
    <property type="evidence" value="ECO:0007669"/>
    <property type="project" value="UniProtKB-UniRule"/>
</dbReference>
<keyword evidence="6" id="KW-0378">Hydrolase</keyword>
<evidence type="ECO:0000256" key="2">
    <source>
        <dbReference type="ARBA" id="ARBA00022741"/>
    </source>
</evidence>
<dbReference type="GO" id="GO:0046872">
    <property type="term" value="F:metal ion binding"/>
    <property type="evidence" value="ECO:0007669"/>
    <property type="project" value="UniProtKB-KW"/>
</dbReference>
<proteinExistence type="inferred from homology"/>
<dbReference type="InterPro" id="IPR027417">
    <property type="entry name" value="P-loop_NTPase"/>
</dbReference>
<dbReference type="Pfam" id="PF10609">
    <property type="entry name" value="ParA"/>
    <property type="match status" value="1"/>
</dbReference>
<dbReference type="Pfam" id="PF01883">
    <property type="entry name" value="FeS_assembly_P"/>
    <property type="match status" value="1"/>
</dbReference>
<dbReference type="Gene3D" id="3.40.50.300">
    <property type="entry name" value="P-loop containing nucleotide triphosphate hydrolases"/>
    <property type="match status" value="1"/>
</dbReference>
<dbReference type="InterPro" id="IPR033756">
    <property type="entry name" value="YlxH/NBP35"/>
</dbReference>
<dbReference type="InterPro" id="IPR000808">
    <property type="entry name" value="Mrp-like_CS"/>
</dbReference>
<keyword evidence="3 6" id="KW-0067">ATP-binding</keyword>
<evidence type="ECO:0000313" key="8">
    <source>
        <dbReference type="EMBL" id="MCX2818034.1"/>
    </source>
</evidence>
<dbReference type="PANTHER" id="PTHR42961">
    <property type="entry name" value="IRON-SULFUR PROTEIN NUBPL"/>
    <property type="match status" value="1"/>
</dbReference>
<organism evidence="8 9">
    <name type="scientific">Halorutilus salinus</name>
    <dbReference type="NCBI Taxonomy" id="2487751"/>
    <lineage>
        <taxon>Archaea</taxon>
        <taxon>Methanobacteriati</taxon>
        <taxon>Methanobacteriota</taxon>
        <taxon>Stenosarchaea group</taxon>
        <taxon>Halobacteria</taxon>
        <taxon>Halorutilales</taxon>
        <taxon>Halorutilaceae</taxon>
        <taxon>Halorutilus</taxon>
    </lineage>
</organism>
<dbReference type="InterPro" id="IPR019591">
    <property type="entry name" value="Mrp/NBP35_ATP-bd"/>
</dbReference>
<dbReference type="CDD" id="cd02037">
    <property type="entry name" value="Mrp_NBP35"/>
    <property type="match status" value="1"/>
</dbReference>
<dbReference type="SUPFAM" id="SSF117916">
    <property type="entry name" value="Fe-S cluster assembly (FSCA) domain-like"/>
    <property type="match status" value="1"/>
</dbReference>
<dbReference type="PROSITE" id="PS01215">
    <property type="entry name" value="MRP"/>
    <property type="match status" value="1"/>
</dbReference>
<evidence type="ECO:0000256" key="6">
    <source>
        <dbReference type="HAMAP-Rule" id="MF_02040"/>
    </source>
</evidence>
<dbReference type="InterPro" id="IPR044304">
    <property type="entry name" value="NUBPL-like"/>
</dbReference>
<dbReference type="HAMAP" id="MF_02040">
    <property type="entry name" value="Mrp_NBP35"/>
    <property type="match status" value="1"/>
</dbReference>
<keyword evidence="2 6" id="KW-0547">Nucleotide-binding</keyword>
<evidence type="ECO:0000256" key="3">
    <source>
        <dbReference type="ARBA" id="ARBA00022840"/>
    </source>
</evidence>
<dbReference type="InterPro" id="IPR002744">
    <property type="entry name" value="MIP18-like"/>
</dbReference>
<keyword evidence="5 6" id="KW-0411">Iron-sulfur</keyword>
<evidence type="ECO:0000256" key="1">
    <source>
        <dbReference type="ARBA" id="ARBA00022723"/>
    </source>
</evidence>
<comment type="caution">
    <text evidence="8">The sequence shown here is derived from an EMBL/GenBank/DDBJ whole genome shotgun (WGS) entry which is preliminary data.</text>
</comment>
<evidence type="ECO:0000259" key="7">
    <source>
        <dbReference type="Pfam" id="PF01883"/>
    </source>
</evidence>
<dbReference type="RefSeq" id="WP_266085640.1">
    <property type="nucleotide sequence ID" value="NZ_RKLV01000001.1"/>
</dbReference>
<dbReference type="SUPFAM" id="SSF52540">
    <property type="entry name" value="P-loop containing nucleoside triphosphate hydrolases"/>
    <property type="match status" value="1"/>
</dbReference>
<dbReference type="GO" id="GO:0016226">
    <property type="term" value="P:iron-sulfur cluster assembly"/>
    <property type="evidence" value="ECO:0007669"/>
    <property type="project" value="InterPro"/>
</dbReference>
<dbReference type="Gene3D" id="3.30.300.130">
    <property type="entry name" value="Fe-S cluster assembly (FSCA)"/>
    <property type="match status" value="1"/>
</dbReference>
<keyword evidence="1 6" id="KW-0479">Metal-binding</keyword>
<dbReference type="Proteomes" id="UP001149411">
    <property type="component" value="Unassembled WGS sequence"/>
</dbReference>
<name>A0A9Q4C3Z5_9EURY</name>
<dbReference type="PANTHER" id="PTHR42961:SF2">
    <property type="entry name" value="IRON-SULFUR PROTEIN NUBPL"/>
    <property type="match status" value="1"/>
</dbReference>
<evidence type="ECO:0000256" key="4">
    <source>
        <dbReference type="ARBA" id="ARBA00023004"/>
    </source>
</evidence>
<dbReference type="GO" id="GO:0140663">
    <property type="term" value="F:ATP-dependent FeS chaperone activity"/>
    <property type="evidence" value="ECO:0007669"/>
    <property type="project" value="InterPro"/>
</dbReference>
<accession>A0A9Q4C3Z5</accession>
<reference evidence="8" key="1">
    <citation type="submission" date="2022-09" db="EMBL/GenBank/DDBJ databases">
        <title>Haloadaptaus new haloarchaeum isolated from saline soil.</title>
        <authorList>
            <person name="Duran-Viseras A."/>
            <person name="Sanchez-Porro C."/>
            <person name="Ventosa A."/>
        </authorList>
    </citation>
    <scope>NUCLEOTIDE SEQUENCE</scope>
    <source>
        <strain evidence="8">F3-133</strain>
    </source>
</reference>
<keyword evidence="4 6" id="KW-0408">Iron</keyword>
<dbReference type="AlphaFoldDB" id="A0A9Q4C3Z5"/>
<comment type="subunit">
    <text evidence="6">Homodimer.</text>
</comment>
<dbReference type="InterPro" id="IPR034904">
    <property type="entry name" value="FSCA_dom_sf"/>
</dbReference>
<feature type="binding site" evidence="6">
    <location>
        <begin position="96"/>
        <end position="103"/>
    </location>
    <ligand>
        <name>ATP</name>
        <dbReference type="ChEBI" id="CHEBI:30616"/>
    </ligand>
</feature>
<dbReference type="EMBL" id="RKLV01000001">
    <property type="protein sequence ID" value="MCX2818034.1"/>
    <property type="molecule type" value="Genomic_DNA"/>
</dbReference>
<evidence type="ECO:0000313" key="9">
    <source>
        <dbReference type="Proteomes" id="UP001149411"/>
    </source>
</evidence>